<evidence type="ECO:0000256" key="8">
    <source>
        <dbReference type="ARBA" id="ARBA00049902"/>
    </source>
</evidence>
<keyword evidence="10" id="KW-1133">Transmembrane helix</keyword>
<keyword evidence="3" id="KW-0328">Glycosyltransferase</keyword>
<feature type="transmembrane region" description="Helical" evidence="10">
    <location>
        <begin position="32"/>
        <end position="56"/>
    </location>
</feature>
<dbReference type="GO" id="GO:0009252">
    <property type="term" value="P:peptidoglycan biosynthetic process"/>
    <property type="evidence" value="ECO:0007669"/>
    <property type="project" value="TreeGrafter"/>
</dbReference>
<feature type="region of interest" description="Disordered" evidence="9">
    <location>
        <begin position="1"/>
        <end position="25"/>
    </location>
</feature>
<evidence type="ECO:0000256" key="10">
    <source>
        <dbReference type="SAM" id="Phobius"/>
    </source>
</evidence>
<dbReference type="GO" id="GO:0008658">
    <property type="term" value="F:penicillin binding"/>
    <property type="evidence" value="ECO:0007669"/>
    <property type="project" value="InterPro"/>
</dbReference>
<keyword evidence="10" id="KW-0812">Transmembrane</keyword>
<keyword evidence="1" id="KW-0121">Carboxypeptidase</keyword>
<sequence length="725" mass="77633">MIDDADSDISAPPPPPTDGPPPRRPRVRKRRLLLVLVPLALLAVVSTLFGMMMAVASDLPDLESAKEFQSARNSQLTDRLGRPLGMLTGANNRVIVSETDISPFMRNAIISVEDERFFENSGVDLKGIGRAFVQDVVRGGSRQGGSTITQQFVKNALQAQDQRTVLQKLEESALAYHLTRRWSKSKILTEYLNSIYFGNGAYGVESAARVYFAADPNHLGCGTRARPCAKELSAAESALLAAVVANPTAFDPVAHPESALRRRNMVLGKMRAQGRITQSEFQDAVEQALPGKIVPPGVDTKAPYFTTWVSQQLVEHFGARRAFEGGLKVRTTLDLDLQQAAERAVAASLPDPNGPSAAMVVIDNKTGEVRALVGGDDFRTRPFNLATQGQRQPGSTVKPFILAEALHQGYGLGSVWPSRKRVFNVPGTGGKEKFVVNNFDDAYAGARNLGTALTYSDNAVYAAAGIKTGTQRIAELIRSMGVRSPVSANPAMTLGAFQQGVSVLDWAHAYESFATGGKRISGTLGAPNEGPVGVREVRRLGSNDLIARNRVRSRRVLSERLAALTTGQMQTVVSYGTGKRAGYGGFAAGKTGTTEDYGDAWFVGFTRELTIAVWVGYPDKLVPMKTEFDGEPVAGGTFPAQIWHDFVVQAKAIFRQRIAEREALRTGQAAPQGEDPAAQLDGNGDTTSQQDGSAGQDTTTPDQGTGGGQDTGTPQKDTGGISAPD</sequence>
<dbReference type="PANTHER" id="PTHR32282">
    <property type="entry name" value="BINDING PROTEIN TRANSPEPTIDASE, PUTATIVE-RELATED"/>
    <property type="match status" value="1"/>
</dbReference>
<dbReference type="GO" id="GO:0006508">
    <property type="term" value="P:proteolysis"/>
    <property type="evidence" value="ECO:0007669"/>
    <property type="project" value="UniProtKB-KW"/>
</dbReference>
<evidence type="ECO:0000256" key="6">
    <source>
        <dbReference type="ARBA" id="ARBA00023268"/>
    </source>
</evidence>
<feature type="compositionally biased region" description="Pro residues" evidence="9">
    <location>
        <begin position="11"/>
        <end position="22"/>
    </location>
</feature>
<evidence type="ECO:0000256" key="3">
    <source>
        <dbReference type="ARBA" id="ARBA00022676"/>
    </source>
</evidence>
<dbReference type="Pfam" id="PF00912">
    <property type="entry name" value="Transgly"/>
    <property type="match status" value="1"/>
</dbReference>
<gene>
    <name evidence="13" type="ORF">UFOPK3674_01800</name>
</gene>
<dbReference type="InterPro" id="IPR001264">
    <property type="entry name" value="Glyco_trans_51"/>
</dbReference>
<accession>A0A6J7JCZ4</accession>
<keyword evidence="10" id="KW-0472">Membrane</keyword>
<dbReference type="InterPro" id="IPR001460">
    <property type="entry name" value="PCN-bd_Tpept"/>
</dbReference>
<name>A0A6J7JCZ4_9ZZZZ</name>
<dbReference type="SUPFAM" id="SSF56601">
    <property type="entry name" value="beta-lactamase/transpeptidase-like"/>
    <property type="match status" value="1"/>
</dbReference>
<dbReference type="GO" id="GO:0008955">
    <property type="term" value="F:peptidoglycan glycosyltransferase activity"/>
    <property type="evidence" value="ECO:0007669"/>
    <property type="project" value="UniProtKB-EC"/>
</dbReference>
<dbReference type="PANTHER" id="PTHR32282:SF33">
    <property type="entry name" value="PEPTIDOGLYCAN GLYCOSYLTRANSFERASE"/>
    <property type="match status" value="1"/>
</dbReference>
<comment type="catalytic activity">
    <reaction evidence="8">
        <text>[GlcNAc-(1-&gt;4)-Mur2Ac(oyl-L-Ala-gamma-D-Glu-L-Lys-D-Ala-D-Ala)](n)-di-trans,octa-cis-undecaprenyl diphosphate + beta-D-GlcNAc-(1-&gt;4)-Mur2Ac(oyl-L-Ala-gamma-D-Glu-L-Lys-D-Ala-D-Ala)-di-trans,octa-cis-undecaprenyl diphosphate = [GlcNAc-(1-&gt;4)-Mur2Ac(oyl-L-Ala-gamma-D-Glu-L-Lys-D-Ala-D-Ala)](n+1)-di-trans,octa-cis-undecaprenyl diphosphate + di-trans,octa-cis-undecaprenyl diphosphate + H(+)</text>
        <dbReference type="Rhea" id="RHEA:23708"/>
        <dbReference type="Rhea" id="RHEA-COMP:9602"/>
        <dbReference type="Rhea" id="RHEA-COMP:9603"/>
        <dbReference type="ChEBI" id="CHEBI:15378"/>
        <dbReference type="ChEBI" id="CHEBI:58405"/>
        <dbReference type="ChEBI" id="CHEBI:60033"/>
        <dbReference type="ChEBI" id="CHEBI:78435"/>
        <dbReference type="EC" id="2.4.99.28"/>
    </reaction>
</comment>
<dbReference type="GO" id="GO:0030288">
    <property type="term" value="C:outer membrane-bounded periplasmic space"/>
    <property type="evidence" value="ECO:0007669"/>
    <property type="project" value="TreeGrafter"/>
</dbReference>
<dbReference type="EMBL" id="CAFBMX010000009">
    <property type="protein sequence ID" value="CAB4940514.1"/>
    <property type="molecule type" value="Genomic_DNA"/>
</dbReference>
<protein>
    <recommendedName>
        <fullName evidence="7">peptidoglycan glycosyltransferase</fullName>
        <ecNumber evidence="7">2.4.99.28</ecNumber>
    </recommendedName>
</protein>
<feature type="compositionally biased region" description="Low complexity" evidence="9">
    <location>
        <begin position="711"/>
        <end position="725"/>
    </location>
</feature>
<dbReference type="GO" id="GO:0004180">
    <property type="term" value="F:carboxypeptidase activity"/>
    <property type="evidence" value="ECO:0007669"/>
    <property type="project" value="UniProtKB-KW"/>
</dbReference>
<feature type="region of interest" description="Disordered" evidence="9">
    <location>
        <begin position="664"/>
        <end position="725"/>
    </location>
</feature>
<dbReference type="Gene3D" id="3.40.710.10">
    <property type="entry name" value="DD-peptidase/beta-lactamase superfamily"/>
    <property type="match status" value="1"/>
</dbReference>
<keyword evidence="2" id="KW-0645">Protease</keyword>
<evidence type="ECO:0000256" key="2">
    <source>
        <dbReference type="ARBA" id="ARBA00022670"/>
    </source>
</evidence>
<organism evidence="13">
    <name type="scientific">freshwater metagenome</name>
    <dbReference type="NCBI Taxonomy" id="449393"/>
    <lineage>
        <taxon>unclassified sequences</taxon>
        <taxon>metagenomes</taxon>
        <taxon>ecological metagenomes</taxon>
    </lineage>
</organism>
<evidence type="ECO:0000259" key="12">
    <source>
        <dbReference type="Pfam" id="PF00912"/>
    </source>
</evidence>
<keyword evidence="6" id="KW-0511">Multifunctional enzyme</keyword>
<dbReference type="InterPro" id="IPR050396">
    <property type="entry name" value="Glycosyltr_51/Transpeptidase"/>
</dbReference>
<evidence type="ECO:0000259" key="11">
    <source>
        <dbReference type="Pfam" id="PF00905"/>
    </source>
</evidence>
<keyword evidence="4" id="KW-0808">Transferase</keyword>
<evidence type="ECO:0000256" key="7">
    <source>
        <dbReference type="ARBA" id="ARBA00044770"/>
    </source>
</evidence>
<evidence type="ECO:0000256" key="4">
    <source>
        <dbReference type="ARBA" id="ARBA00022679"/>
    </source>
</evidence>
<dbReference type="InterPro" id="IPR012338">
    <property type="entry name" value="Beta-lactam/transpept-like"/>
</dbReference>
<feature type="domain" description="Glycosyl transferase family 51" evidence="12">
    <location>
        <begin position="83"/>
        <end position="270"/>
    </location>
</feature>
<proteinExistence type="predicted"/>
<dbReference type="SUPFAM" id="SSF53955">
    <property type="entry name" value="Lysozyme-like"/>
    <property type="match status" value="1"/>
</dbReference>
<dbReference type="EC" id="2.4.99.28" evidence="7"/>
<dbReference type="InterPro" id="IPR023346">
    <property type="entry name" value="Lysozyme-like_dom_sf"/>
</dbReference>
<dbReference type="AlphaFoldDB" id="A0A6J7JCZ4"/>
<evidence type="ECO:0000256" key="5">
    <source>
        <dbReference type="ARBA" id="ARBA00022801"/>
    </source>
</evidence>
<dbReference type="Pfam" id="PF00905">
    <property type="entry name" value="Transpeptidase"/>
    <property type="match status" value="1"/>
</dbReference>
<reference evidence="13" key="1">
    <citation type="submission" date="2020-05" db="EMBL/GenBank/DDBJ databases">
        <authorList>
            <person name="Chiriac C."/>
            <person name="Salcher M."/>
            <person name="Ghai R."/>
            <person name="Kavagutti S V."/>
        </authorList>
    </citation>
    <scope>NUCLEOTIDE SEQUENCE</scope>
</reference>
<dbReference type="InterPro" id="IPR036950">
    <property type="entry name" value="PBP_transglycosylase"/>
</dbReference>
<feature type="compositionally biased region" description="Polar residues" evidence="9">
    <location>
        <begin position="684"/>
        <end position="693"/>
    </location>
</feature>
<evidence type="ECO:0000256" key="1">
    <source>
        <dbReference type="ARBA" id="ARBA00022645"/>
    </source>
</evidence>
<dbReference type="Gene3D" id="1.10.3810.10">
    <property type="entry name" value="Biosynthetic peptidoglycan transglycosylase-like"/>
    <property type="match status" value="1"/>
</dbReference>
<keyword evidence="5" id="KW-0378">Hydrolase</keyword>
<feature type="domain" description="Penicillin-binding protein transpeptidase" evidence="11">
    <location>
        <begin position="358"/>
        <end position="613"/>
    </location>
</feature>
<evidence type="ECO:0000256" key="9">
    <source>
        <dbReference type="SAM" id="MobiDB-lite"/>
    </source>
</evidence>
<evidence type="ECO:0000313" key="13">
    <source>
        <dbReference type="EMBL" id="CAB4940514.1"/>
    </source>
</evidence>